<feature type="region of interest" description="Disordered" evidence="1">
    <location>
        <begin position="1"/>
        <end position="40"/>
    </location>
</feature>
<feature type="region of interest" description="Disordered" evidence="1">
    <location>
        <begin position="204"/>
        <end position="242"/>
    </location>
</feature>
<feature type="compositionally biased region" description="Polar residues" evidence="1">
    <location>
        <begin position="76"/>
        <end position="95"/>
    </location>
</feature>
<feature type="compositionally biased region" description="Polar residues" evidence="1">
    <location>
        <begin position="1"/>
        <end position="20"/>
    </location>
</feature>
<evidence type="ECO:0000313" key="2">
    <source>
        <dbReference type="EMBL" id="CAE2272607.1"/>
    </source>
</evidence>
<name>A0A7S4JSF2_9STRA</name>
<accession>A0A7S4JSF2</accession>
<feature type="region of interest" description="Disordered" evidence="1">
    <location>
        <begin position="76"/>
        <end position="96"/>
    </location>
</feature>
<protein>
    <submittedName>
        <fullName evidence="2">Uncharacterized protein</fullName>
    </submittedName>
</protein>
<dbReference type="EMBL" id="HBKQ01047747">
    <property type="protein sequence ID" value="CAE2272607.1"/>
    <property type="molecule type" value="Transcribed_RNA"/>
</dbReference>
<sequence>MTQTVRGQPPISSTSASTSRKLVVHRTVPLSRRRSHSLDGASAVRNLAERGEGTENPRTSGLGSWKDLLSLGESISSHRPSRNMAGNNSSSSLQYSLDFDDDVDDEESVRLGPDDEYEATLKPQIGAAGGLSVVRGHWSFSSAALDLAGVDELRIRLVEDSGFDPAGRNSLLARLSPPSHASSGEMSLDLPDIFELTNRSRGAAEDAVADNNGERDDDDDDGFGAARCRRESESGGTSKTSSLMESLWYSDEDLLAPRGISHRRASPLSKSSCLTYSSDSAMSLIGTRIEI</sequence>
<proteinExistence type="predicted"/>
<evidence type="ECO:0000256" key="1">
    <source>
        <dbReference type="SAM" id="MobiDB-lite"/>
    </source>
</evidence>
<dbReference type="AlphaFoldDB" id="A0A7S4JSF2"/>
<organism evidence="2">
    <name type="scientific">Odontella aurita</name>
    <dbReference type="NCBI Taxonomy" id="265563"/>
    <lineage>
        <taxon>Eukaryota</taxon>
        <taxon>Sar</taxon>
        <taxon>Stramenopiles</taxon>
        <taxon>Ochrophyta</taxon>
        <taxon>Bacillariophyta</taxon>
        <taxon>Mediophyceae</taxon>
        <taxon>Biddulphiophycidae</taxon>
        <taxon>Eupodiscales</taxon>
        <taxon>Odontellaceae</taxon>
        <taxon>Odontella</taxon>
    </lineage>
</organism>
<reference evidence="2" key="1">
    <citation type="submission" date="2021-01" db="EMBL/GenBank/DDBJ databases">
        <authorList>
            <person name="Corre E."/>
            <person name="Pelletier E."/>
            <person name="Niang G."/>
            <person name="Scheremetjew M."/>
            <person name="Finn R."/>
            <person name="Kale V."/>
            <person name="Holt S."/>
            <person name="Cochrane G."/>
            <person name="Meng A."/>
            <person name="Brown T."/>
            <person name="Cohen L."/>
        </authorList>
    </citation>
    <scope>NUCLEOTIDE SEQUENCE</scope>
    <source>
        <strain evidence="2">Isolate 1302-5</strain>
    </source>
</reference>
<gene>
    <name evidence="2" type="ORF">OAUR00152_LOCUS32955</name>
</gene>
<feature type="region of interest" description="Disordered" evidence="1">
    <location>
        <begin position="167"/>
        <end position="187"/>
    </location>
</feature>